<name>A0A9I9CTY8_CUCME</name>
<proteinExistence type="predicted"/>
<protein>
    <submittedName>
        <fullName evidence="1">Uncharacterized protein</fullName>
    </submittedName>
</protein>
<dbReference type="EnsemblPlants" id="MELO3C008227.2.1">
    <property type="protein sequence ID" value="MELO3C008227.2.1"/>
    <property type="gene ID" value="MELO3C008227.2"/>
</dbReference>
<organism evidence="1">
    <name type="scientific">Cucumis melo</name>
    <name type="common">Muskmelon</name>
    <dbReference type="NCBI Taxonomy" id="3656"/>
    <lineage>
        <taxon>Eukaryota</taxon>
        <taxon>Viridiplantae</taxon>
        <taxon>Streptophyta</taxon>
        <taxon>Embryophyta</taxon>
        <taxon>Tracheophyta</taxon>
        <taxon>Spermatophyta</taxon>
        <taxon>Magnoliopsida</taxon>
        <taxon>eudicotyledons</taxon>
        <taxon>Gunneridae</taxon>
        <taxon>Pentapetalae</taxon>
        <taxon>rosids</taxon>
        <taxon>fabids</taxon>
        <taxon>Cucurbitales</taxon>
        <taxon>Cucurbitaceae</taxon>
        <taxon>Benincaseae</taxon>
        <taxon>Cucumis</taxon>
    </lineage>
</organism>
<dbReference type="Gramene" id="MELO3C008227.2.1">
    <property type="protein sequence ID" value="MELO3C008227.2.1"/>
    <property type="gene ID" value="MELO3C008227.2"/>
</dbReference>
<dbReference type="AlphaFoldDB" id="A0A9I9CTY8"/>
<accession>A0A9I9CTY8</accession>
<evidence type="ECO:0000313" key="1">
    <source>
        <dbReference type="EnsemblPlants" id="MELO3C008227.2.1"/>
    </source>
</evidence>
<sequence>MAFRRGIVTTMLSSFDDEDWRTGFNGDDWRTVLTARISFQLVCFAMQMERFSGDIL</sequence>
<reference evidence="1" key="1">
    <citation type="submission" date="2023-03" db="UniProtKB">
        <authorList>
            <consortium name="EnsemblPlants"/>
        </authorList>
    </citation>
    <scope>IDENTIFICATION</scope>
</reference>